<accession>A0A1Q3EI82</accession>
<dbReference type="STRING" id="5353.A0A1Q3EI82"/>
<dbReference type="EMBL" id="BDGU01000361">
    <property type="protein sequence ID" value="GAW06879.1"/>
    <property type="molecule type" value="Genomic_DNA"/>
</dbReference>
<protein>
    <submittedName>
        <fullName evidence="2">Phthalate transporter</fullName>
    </submittedName>
</protein>
<feature type="transmembrane region" description="Helical" evidence="1">
    <location>
        <begin position="67"/>
        <end position="90"/>
    </location>
</feature>
<organism evidence="2 3">
    <name type="scientific">Lentinula edodes</name>
    <name type="common">Shiitake mushroom</name>
    <name type="synonym">Lentinus edodes</name>
    <dbReference type="NCBI Taxonomy" id="5353"/>
    <lineage>
        <taxon>Eukaryota</taxon>
        <taxon>Fungi</taxon>
        <taxon>Dikarya</taxon>
        <taxon>Basidiomycota</taxon>
        <taxon>Agaricomycotina</taxon>
        <taxon>Agaricomycetes</taxon>
        <taxon>Agaricomycetidae</taxon>
        <taxon>Agaricales</taxon>
        <taxon>Marasmiineae</taxon>
        <taxon>Omphalotaceae</taxon>
        <taxon>Lentinula</taxon>
    </lineage>
</organism>
<evidence type="ECO:0000256" key="1">
    <source>
        <dbReference type="SAM" id="Phobius"/>
    </source>
</evidence>
<sequence length="174" mass="19051">MVRKDIWNPFCVAFILQIINLICCVILMTVKQPIVRYVFILIARSASNTVVNILWPSRVAALKGTTAVGLGIALSNVLSNIDGLIGPLIFSTVYGPSYHVSQSAFIICLTFFLSSNLVYIVPESFQVNILSGLSSYSVLVPLSRSGLAVPLLDPVFGQSHVERILTLEAHCIWK</sequence>
<dbReference type="Proteomes" id="UP000188533">
    <property type="component" value="Unassembled WGS sequence"/>
</dbReference>
<gene>
    <name evidence="2" type="ORF">LENED_008834</name>
</gene>
<keyword evidence="1" id="KW-1133">Transmembrane helix</keyword>
<dbReference type="AlphaFoldDB" id="A0A1Q3EI82"/>
<comment type="caution">
    <text evidence="2">The sequence shown here is derived from an EMBL/GenBank/DDBJ whole genome shotgun (WGS) entry which is preliminary data.</text>
</comment>
<evidence type="ECO:0000313" key="3">
    <source>
        <dbReference type="Proteomes" id="UP000188533"/>
    </source>
</evidence>
<reference evidence="2 3" key="2">
    <citation type="submission" date="2017-02" db="EMBL/GenBank/DDBJ databases">
        <title>A genome survey and senescence transcriptome analysis in Lentinula edodes.</title>
        <authorList>
            <person name="Sakamoto Y."/>
            <person name="Nakade K."/>
            <person name="Sato S."/>
            <person name="Yoshida Y."/>
            <person name="Miyazaki K."/>
            <person name="Natsume S."/>
            <person name="Konno N."/>
        </authorList>
    </citation>
    <scope>NUCLEOTIDE SEQUENCE [LARGE SCALE GENOMIC DNA]</scope>
    <source>
        <strain evidence="2 3">NBRC 111202</strain>
    </source>
</reference>
<dbReference type="InterPro" id="IPR036259">
    <property type="entry name" value="MFS_trans_sf"/>
</dbReference>
<name>A0A1Q3EI82_LENED</name>
<keyword evidence="1" id="KW-0472">Membrane</keyword>
<keyword evidence="1" id="KW-0812">Transmembrane</keyword>
<proteinExistence type="predicted"/>
<feature type="transmembrane region" description="Helical" evidence="1">
    <location>
        <begin position="7"/>
        <end position="28"/>
    </location>
</feature>
<reference evidence="2 3" key="1">
    <citation type="submission" date="2016-08" db="EMBL/GenBank/DDBJ databases">
        <authorList>
            <consortium name="Lentinula edodes genome sequencing consortium"/>
            <person name="Sakamoto Y."/>
            <person name="Nakade K."/>
            <person name="Sato S."/>
            <person name="Yoshida Y."/>
            <person name="Miyazaki K."/>
            <person name="Natsume S."/>
            <person name="Konno N."/>
        </authorList>
    </citation>
    <scope>NUCLEOTIDE SEQUENCE [LARGE SCALE GENOMIC DNA]</scope>
    <source>
        <strain evidence="2 3">NBRC 111202</strain>
    </source>
</reference>
<dbReference type="SUPFAM" id="SSF103473">
    <property type="entry name" value="MFS general substrate transporter"/>
    <property type="match status" value="1"/>
</dbReference>
<feature type="transmembrane region" description="Helical" evidence="1">
    <location>
        <begin position="34"/>
        <end position="55"/>
    </location>
</feature>
<evidence type="ECO:0000313" key="2">
    <source>
        <dbReference type="EMBL" id="GAW06879.1"/>
    </source>
</evidence>
<feature type="transmembrane region" description="Helical" evidence="1">
    <location>
        <begin position="102"/>
        <end position="121"/>
    </location>
</feature>
<keyword evidence="3" id="KW-1185">Reference proteome</keyword>